<reference evidence="2" key="1">
    <citation type="submission" date="2018-05" db="EMBL/GenBank/DDBJ databases">
        <title>Genome sequencing of Phenylobacterium sp. HYN0004.</title>
        <authorList>
            <person name="Yi H."/>
            <person name="Baek C."/>
        </authorList>
    </citation>
    <scope>NUCLEOTIDE SEQUENCE [LARGE SCALE GENOMIC DNA]</scope>
    <source>
        <strain evidence="2">HYN0004</strain>
    </source>
</reference>
<dbReference type="AlphaFoldDB" id="A0A2Z3HZY2"/>
<evidence type="ECO:0000313" key="2">
    <source>
        <dbReference type="Proteomes" id="UP000247763"/>
    </source>
</evidence>
<dbReference type="RefSeq" id="WP_110449333.1">
    <property type="nucleotide sequence ID" value="NZ_CP029479.1"/>
</dbReference>
<evidence type="ECO:0000313" key="1">
    <source>
        <dbReference type="EMBL" id="AWM76764.1"/>
    </source>
</evidence>
<dbReference type="OrthoDB" id="7629758at2"/>
<keyword evidence="2" id="KW-1185">Reference proteome</keyword>
<dbReference type="Proteomes" id="UP000247763">
    <property type="component" value="Chromosome"/>
</dbReference>
<dbReference type="EMBL" id="CP029479">
    <property type="protein sequence ID" value="AWM76764.1"/>
    <property type="molecule type" value="Genomic_DNA"/>
</dbReference>
<organism evidence="1 2">
    <name type="scientific">Phenylobacterium parvum</name>
    <dbReference type="NCBI Taxonomy" id="2201350"/>
    <lineage>
        <taxon>Bacteria</taxon>
        <taxon>Pseudomonadati</taxon>
        <taxon>Pseudomonadota</taxon>
        <taxon>Alphaproteobacteria</taxon>
        <taxon>Caulobacterales</taxon>
        <taxon>Caulobacteraceae</taxon>
        <taxon>Phenylobacterium</taxon>
    </lineage>
</organism>
<sequence>MLFLMNDWVMQFDQKAMVQDLIGFNVRDITFPQVLILGQELYAEEPHLHLRQPEQARKLAAFIMAKQPDVNGVLFIPPHQGCNPKDVTVRYCNVAFDMLAQLLNVQETHKSGAWANREVWNKLGRPARA</sequence>
<name>A0A2Z3HZY2_9CAUL</name>
<proteinExistence type="predicted"/>
<gene>
    <name evidence="1" type="ORF">HYN04_02700</name>
</gene>
<protein>
    <submittedName>
        <fullName evidence="1">Uncharacterized protein</fullName>
    </submittedName>
</protein>
<dbReference type="KEGG" id="phb:HYN04_02700"/>
<accession>A0A2Z3HZY2</accession>